<feature type="region of interest" description="Disordered" evidence="1">
    <location>
        <begin position="1"/>
        <end position="21"/>
    </location>
</feature>
<evidence type="ECO:0000313" key="3">
    <source>
        <dbReference type="Proteomes" id="UP000189956"/>
    </source>
</evidence>
<dbReference type="EMBL" id="FUWL01000003">
    <property type="protein sequence ID" value="SJZ33371.1"/>
    <property type="molecule type" value="Genomic_DNA"/>
</dbReference>
<organism evidence="2 3">
    <name type="scientific">Porphyromonas cangingivalis</name>
    <dbReference type="NCBI Taxonomy" id="36874"/>
    <lineage>
        <taxon>Bacteria</taxon>
        <taxon>Pseudomonadati</taxon>
        <taxon>Bacteroidota</taxon>
        <taxon>Bacteroidia</taxon>
        <taxon>Bacteroidales</taxon>
        <taxon>Porphyromonadaceae</taxon>
        <taxon>Porphyromonas</taxon>
    </lineage>
</organism>
<dbReference type="Proteomes" id="UP000189956">
    <property type="component" value="Unassembled WGS sequence"/>
</dbReference>
<protein>
    <submittedName>
        <fullName evidence="2">Uncharacterized protein</fullName>
    </submittedName>
</protein>
<accession>A0A1T4JTA3</accession>
<gene>
    <name evidence="2" type="ORF">SAMN02745205_00373</name>
</gene>
<sequence length="61" mass="6950">MKAKLSSSRRSSDGQRKKARNPFRKQIGFTYNICLRLPAVSLAFIGAENKDFACVHLHRTK</sequence>
<reference evidence="2 3" key="1">
    <citation type="submission" date="2017-02" db="EMBL/GenBank/DDBJ databases">
        <authorList>
            <person name="Peterson S.W."/>
        </authorList>
    </citation>
    <scope>NUCLEOTIDE SEQUENCE [LARGE SCALE GENOMIC DNA]</scope>
    <source>
        <strain evidence="2 3">ATCC 700135</strain>
    </source>
</reference>
<proteinExistence type="predicted"/>
<evidence type="ECO:0000313" key="2">
    <source>
        <dbReference type="EMBL" id="SJZ33371.1"/>
    </source>
</evidence>
<name>A0A1T4JTA3_PORCN</name>
<dbReference type="AlphaFoldDB" id="A0A1T4JTA3"/>
<evidence type="ECO:0000256" key="1">
    <source>
        <dbReference type="SAM" id="MobiDB-lite"/>
    </source>
</evidence>